<dbReference type="InterPro" id="IPR032432">
    <property type="entry name" value="Radical_SAM_C"/>
</dbReference>
<evidence type="ECO:0000259" key="7">
    <source>
        <dbReference type="Pfam" id="PF16199"/>
    </source>
</evidence>
<feature type="compositionally biased region" description="Polar residues" evidence="5">
    <location>
        <begin position="268"/>
        <end position="280"/>
    </location>
</feature>
<dbReference type="InterPro" id="IPR038005">
    <property type="entry name" value="RX-like_CC"/>
</dbReference>
<dbReference type="InterPro" id="IPR058240">
    <property type="entry name" value="rSAM_sf"/>
</dbReference>
<comment type="caution">
    <text evidence="12">The sequence shown here is derived from an EMBL/GenBank/DDBJ whole genome shotgun (WGS) entry which is preliminary data.</text>
</comment>
<dbReference type="Gene3D" id="3.40.50.300">
    <property type="entry name" value="P-loop containing nucleotide triphosphate hydrolases"/>
    <property type="match status" value="1"/>
</dbReference>
<evidence type="ECO:0000313" key="12">
    <source>
        <dbReference type="EMBL" id="RXH96106.1"/>
    </source>
</evidence>
<evidence type="ECO:0000259" key="10">
    <source>
        <dbReference type="Pfam" id="PF23598"/>
    </source>
</evidence>
<dbReference type="PRINTS" id="PR00364">
    <property type="entry name" value="DISEASERSIST"/>
</dbReference>
<organism evidence="12 13">
    <name type="scientific">Malus domestica</name>
    <name type="common">Apple</name>
    <name type="synonym">Pyrus malus</name>
    <dbReference type="NCBI Taxonomy" id="3750"/>
    <lineage>
        <taxon>Eukaryota</taxon>
        <taxon>Viridiplantae</taxon>
        <taxon>Streptophyta</taxon>
        <taxon>Embryophyta</taxon>
        <taxon>Tracheophyta</taxon>
        <taxon>Spermatophyta</taxon>
        <taxon>Magnoliopsida</taxon>
        <taxon>eudicotyledons</taxon>
        <taxon>Gunneridae</taxon>
        <taxon>Pentapetalae</taxon>
        <taxon>rosids</taxon>
        <taxon>fabids</taxon>
        <taxon>Rosales</taxon>
        <taxon>Rosaceae</taxon>
        <taxon>Amygdaloideae</taxon>
        <taxon>Maleae</taxon>
        <taxon>Malus</taxon>
    </lineage>
</organism>
<dbReference type="PANTHER" id="PTHR36766:SF63">
    <property type="entry name" value="NB-ARC DOMAIN-CONTAINING PROTEIN"/>
    <property type="match status" value="1"/>
</dbReference>
<dbReference type="GO" id="GO:0051707">
    <property type="term" value="P:response to other organism"/>
    <property type="evidence" value="ECO:0007669"/>
    <property type="project" value="UniProtKB-ARBA"/>
</dbReference>
<dbReference type="InterPro" id="IPR055414">
    <property type="entry name" value="LRR_R13L4/SHOC2-like"/>
</dbReference>
<evidence type="ECO:0000256" key="1">
    <source>
        <dbReference type="ARBA" id="ARBA00022737"/>
    </source>
</evidence>
<feature type="domain" description="ELP3-like N-terminal" evidence="11">
    <location>
        <begin position="1279"/>
        <end position="1335"/>
    </location>
</feature>
<name>A0A498JM31_MALDO</name>
<keyword evidence="1" id="KW-0677">Repeat</keyword>
<evidence type="ECO:0000256" key="3">
    <source>
        <dbReference type="ARBA" id="ARBA00022821"/>
    </source>
</evidence>
<dbReference type="Pfam" id="PF18052">
    <property type="entry name" value="Rx_N"/>
    <property type="match status" value="1"/>
</dbReference>
<evidence type="ECO:0000256" key="2">
    <source>
        <dbReference type="ARBA" id="ARBA00022741"/>
    </source>
</evidence>
<dbReference type="SUPFAM" id="SSF52540">
    <property type="entry name" value="P-loop containing nucleoside triphosphate hydrolases"/>
    <property type="match status" value="1"/>
</dbReference>
<reference evidence="12 13" key="1">
    <citation type="submission" date="2018-10" db="EMBL/GenBank/DDBJ databases">
        <title>A high-quality apple genome assembly.</title>
        <authorList>
            <person name="Hu J."/>
        </authorList>
    </citation>
    <scope>NUCLEOTIDE SEQUENCE [LARGE SCALE GENOMIC DNA]</scope>
    <source>
        <strain evidence="13">cv. HFTH1</strain>
        <tissue evidence="12">Young leaf</tissue>
    </source>
</reference>
<keyword evidence="3" id="KW-0611">Plant defense</keyword>
<dbReference type="InterPro" id="IPR056591">
    <property type="entry name" value="ELP3-like_N"/>
</dbReference>
<dbReference type="InterPro" id="IPR027417">
    <property type="entry name" value="P-loop_NTPase"/>
</dbReference>
<accession>A0A498JM31</accession>
<dbReference type="InterPro" id="IPR058922">
    <property type="entry name" value="WHD_DRP"/>
</dbReference>
<evidence type="ECO:0000256" key="4">
    <source>
        <dbReference type="ARBA" id="ARBA00022840"/>
    </source>
</evidence>
<evidence type="ECO:0000256" key="5">
    <source>
        <dbReference type="SAM" id="MobiDB-lite"/>
    </source>
</evidence>
<evidence type="ECO:0008006" key="14">
    <source>
        <dbReference type="Google" id="ProtNLM"/>
    </source>
</evidence>
<sequence>MLSYGCARLEIGVQSTYEDVARDNNRGHTIAAVADCFCVAKDAIYKVVACMMPDLPNVGVERDMESFREFFEIPLFRADGLKIYPTLVIRGTGLYELWKTGRYRNYPPEQLVDIVARILAMVPPWTRVYRVQQDIPMPLVTSGVEKGNLRGLAFAWMEDLGLKCRERLEFRTYITKLGQTKWSLFVVIIWQMKDGKHFFHMKILASGRAENLPPSHTLRQLFDNMPQPNPPPLFSRLPLPPTSTSLSAGSAVTTTTSQSSPSVLLPPNRSNSAGKSTPQKPKTRPTGLWRSGTPSLVPPKLVNSVLETFEVEIRVYTRGVPVAFRNADAFGYHCKHNLTYWKNKPFYALGLGSASYVDGVRFSRPKRMKEYTGYVENMENDLVECGESPRTLQDMATDVIAYQVSKAKMESASLLIGKIAFILENEASSIAAVRDEVDEHKLELISLKSFLIDAEGKEPQTEGVKTWVTSVRDLTCDAENVIDEFLYHIYDKQSATPIAKLLHRTIYFPKNLWYRHRIAKKLQKITKKIKAIPERNERYGVSTIEGTSSDSVPRWVKNKAESSLYIMEDELIGIEDKKQTLMGLLMNGEENKMVVSVVGMGGSGKATLVANTFNNENVKRHFDCYAWITVSQTYVIEDLFKQMIKKFHEGRKEEVPEHLNSMSYEELLEMLLTYLKSKRYLVVLDDVWDIKLWQEIRIPLLNRHHGSRIMLTTRKKDIAFYSFEVESRPFEIEPLENNEAWELFSKKAFSSYDNKSCPPELESLAWKLVEKCEGLPLAVVTLEDYLIKRKKLIRLWIAEGFIEPIDGVTPEEVAEGYVVELIGRSMLQVEKDEAGGLKACKMHDLCVSLLCRHQKRKSLVLHKAEIRRLSIQTTEREINSCTGMSELRSFLVFGALKKLPSGFKLLRVLDVQDAPIDRFPDELVYSFNLRYLNLKRTLIDELPESIGRLLNLQTLNICHGKIRALPKAISKLVNLRHLMMYCHTGDWAALRCVNGTKTASDLTKLQKLQVLQSVESEGKIIKGIGNMTQLTSLGITNVKASDEMDLCDSLQKLELLHCLFFMASDEEEFLRVNALRPPPPDLRKVILGGKLEKVPLWFGSLHNLTCMDLIWSRLEEDVLPHIQPLPNLEMLHLSNAYVGEKLCFSRGFIKLKHLMLRSFLVLNSIAIEKGAMPNLQVLEIGNCLELKALPQGIEFLANVERLILYFVPKQLIESVRGGMDHPKVQHIPEIHLSYERENMKCHESFSVLPVSEPARKQPRPSRSGFQAHGLSEEEARIGAIVEIVSSMVDLSRKGQNIDLNALKTTACRKYGLSRAPKLVEMIAALPESDREALLPTSMCAIRARYNPYVEFILMGGTFMSLPADYRDYELVWMRF</sequence>
<dbReference type="Proteomes" id="UP000290289">
    <property type="component" value="Chromosome 6"/>
</dbReference>
<keyword evidence="2" id="KW-0547">Nucleotide-binding</keyword>
<dbReference type="SUPFAM" id="SSF52058">
    <property type="entry name" value="L domain-like"/>
    <property type="match status" value="1"/>
</dbReference>
<evidence type="ECO:0000313" key="13">
    <source>
        <dbReference type="Proteomes" id="UP000290289"/>
    </source>
</evidence>
<dbReference type="Gene3D" id="3.80.10.10">
    <property type="entry name" value="Ribonuclease Inhibitor"/>
    <property type="match status" value="2"/>
</dbReference>
<evidence type="ECO:0000259" key="8">
    <source>
        <dbReference type="Pfam" id="PF18052"/>
    </source>
</evidence>
<dbReference type="FunFam" id="3.40.50.300:FF:001091">
    <property type="entry name" value="Probable disease resistance protein At1g61300"/>
    <property type="match status" value="1"/>
</dbReference>
<dbReference type="PANTHER" id="PTHR36766">
    <property type="entry name" value="PLANT BROAD-SPECTRUM MILDEW RESISTANCE PROTEIN RPW8"/>
    <property type="match status" value="1"/>
</dbReference>
<feature type="domain" description="Disease resistance N-terminal" evidence="8">
    <location>
        <begin position="413"/>
        <end position="494"/>
    </location>
</feature>
<keyword evidence="13" id="KW-1185">Reference proteome</keyword>
<dbReference type="GO" id="GO:0005524">
    <property type="term" value="F:ATP binding"/>
    <property type="evidence" value="ECO:0007669"/>
    <property type="project" value="UniProtKB-KW"/>
</dbReference>
<dbReference type="InterPro" id="IPR002182">
    <property type="entry name" value="NB-ARC"/>
</dbReference>
<dbReference type="GO" id="GO:0043531">
    <property type="term" value="F:ADP binding"/>
    <property type="evidence" value="ECO:0007669"/>
    <property type="project" value="InterPro"/>
</dbReference>
<dbReference type="InterPro" id="IPR032675">
    <property type="entry name" value="LRR_dom_sf"/>
</dbReference>
<dbReference type="EMBL" id="RDQH01000332">
    <property type="protein sequence ID" value="RXH96106.1"/>
    <property type="molecule type" value="Genomic_DNA"/>
</dbReference>
<feature type="domain" description="Radical SAM C-terminal extension" evidence="7">
    <location>
        <begin position="79"/>
        <end position="152"/>
    </location>
</feature>
<dbReference type="Pfam" id="PF23613">
    <property type="entry name" value="ELP3_N"/>
    <property type="match status" value="1"/>
</dbReference>
<dbReference type="CDD" id="cd14798">
    <property type="entry name" value="RX-CC_like"/>
    <property type="match status" value="1"/>
</dbReference>
<evidence type="ECO:0000259" key="9">
    <source>
        <dbReference type="Pfam" id="PF23559"/>
    </source>
</evidence>
<dbReference type="InterPro" id="IPR042197">
    <property type="entry name" value="Apaf_helical"/>
</dbReference>
<feature type="compositionally biased region" description="Low complexity" evidence="5">
    <location>
        <begin position="242"/>
        <end position="267"/>
    </location>
</feature>
<dbReference type="Pfam" id="PF23559">
    <property type="entry name" value="WHD_DRP"/>
    <property type="match status" value="1"/>
</dbReference>
<dbReference type="Gene3D" id="1.20.5.4130">
    <property type="match status" value="1"/>
</dbReference>
<feature type="domain" description="Disease resistance protein winged helix" evidence="9">
    <location>
        <begin position="783"/>
        <end position="847"/>
    </location>
</feature>
<protein>
    <recommendedName>
        <fullName evidence="14">NB-ARC domain-containing protein</fullName>
    </recommendedName>
</protein>
<keyword evidence="4" id="KW-0067">ATP-binding</keyword>
<evidence type="ECO:0000259" key="6">
    <source>
        <dbReference type="Pfam" id="PF00931"/>
    </source>
</evidence>
<feature type="region of interest" description="Disordered" evidence="5">
    <location>
        <begin position="218"/>
        <end position="293"/>
    </location>
</feature>
<feature type="compositionally biased region" description="Pro residues" evidence="5">
    <location>
        <begin position="227"/>
        <end position="241"/>
    </location>
</feature>
<evidence type="ECO:0000259" key="11">
    <source>
        <dbReference type="Pfam" id="PF23613"/>
    </source>
</evidence>
<dbReference type="Pfam" id="PF23598">
    <property type="entry name" value="LRR_14"/>
    <property type="match status" value="1"/>
</dbReference>
<feature type="domain" description="NB-ARC" evidence="6">
    <location>
        <begin position="575"/>
        <end position="751"/>
    </location>
</feature>
<dbReference type="Gene3D" id="1.10.8.430">
    <property type="entry name" value="Helical domain of apoptotic protease-activating factors"/>
    <property type="match status" value="1"/>
</dbReference>
<feature type="domain" description="Disease resistance R13L4/SHOC-2-like LRR" evidence="10">
    <location>
        <begin position="887"/>
        <end position="1182"/>
    </location>
</feature>
<dbReference type="SUPFAM" id="SSF102114">
    <property type="entry name" value="Radical SAM enzymes"/>
    <property type="match status" value="2"/>
</dbReference>
<dbReference type="Pfam" id="PF16199">
    <property type="entry name" value="Radical_SAM_C"/>
    <property type="match status" value="1"/>
</dbReference>
<dbReference type="Pfam" id="PF00931">
    <property type="entry name" value="NB-ARC"/>
    <property type="match status" value="1"/>
</dbReference>
<gene>
    <name evidence="12" type="ORF">DVH24_008606</name>
</gene>
<dbReference type="InterPro" id="IPR041118">
    <property type="entry name" value="Rx_N"/>
</dbReference>
<dbReference type="GO" id="GO:0006952">
    <property type="term" value="P:defense response"/>
    <property type="evidence" value="ECO:0007669"/>
    <property type="project" value="UniProtKB-KW"/>
</dbReference>
<proteinExistence type="predicted"/>